<accession>A0ABU1T015</accession>
<organism evidence="2 3">
    <name type="scientific">Rhizobium miluonense</name>
    <dbReference type="NCBI Taxonomy" id="411945"/>
    <lineage>
        <taxon>Bacteria</taxon>
        <taxon>Pseudomonadati</taxon>
        <taxon>Pseudomonadota</taxon>
        <taxon>Alphaproteobacteria</taxon>
        <taxon>Hyphomicrobiales</taxon>
        <taxon>Rhizobiaceae</taxon>
        <taxon>Rhizobium/Agrobacterium group</taxon>
        <taxon>Rhizobium</taxon>
    </lineage>
</organism>
<keyword evidence="1" id="KW-0812">Transmembrane</keyword>
<comment type="caution">
    <text evidence="2">The sequence shown here is derived from an EMBL/GenBank/DDBJ whole genome shotgun (WGS) entry which is preliminary data.</text>
</comment>
<keyword evidence="1" id="KW-1133">Transmembrane helix</keyword>
<evidence type="ECO:0000256" key="1">
    <source>
        <dbReference type="SAM" id="Phobius"/>
    </source>
</evidence>
<keyword evidence="3" id="KW-1185">Reference proteome</keyword>
<name>A0ABU1T015_9HYPH</name>
<evidence type="ECO:0000313" key="2">
    <source>
        <dbReference type="EMBL" id="MDR6904048.1"/>
    </source>
</evidence>
<evidence type="ECO:0000313" key="3">
    <source>
        <dbReference type="Proteomes" id="UP001250791"/>
    </source>
</evidence>
<reference evidence="2 3" key="1">
    <citation type="submission" date="2023-07" db="EMBL/GenBank/DDBJ databases">
        <title>Sorghum-associated microbial communities from plants grown in Nebraska, USA.</title>
        <authorList>
            <person name="Schachtman D."/>
        </authorList>
    </citation>
    <scope>NUCLEOTIDE SEQUENCE [LARGE SCALE GENOMIC DNA]</scope>
    <source>
        <strain evidence="2 3">3199</strain>
    </source>
</reference>
<gene>
    <name evidence="2" type="ORF">J2W52_005681</name>
</gene>
<dbReference type="Proteomes" id="UP001250791">
    <property type="component" value="Unassembled WGS sequence"/>
</dbReference>
<keyword evidence="1" id="KW-0472">Membrane</keyword>
<proteinExistence type="predicted"/>
<dbReference type="EMBL" id="JAVDUP010000012">
    <property type="protein sequence ID" value="MDR6904048.1"/>
    <property type="molecule type" value="Genomic_DNA"/>
</dbReference>
<feature type="transmembrane region" description="Helical" evidence="1">
    <location>
        <begin position="21"/>
        <end position="41"/>
    </location>
</feature>
<sequence length="72" mass="7966">MSNDNRPKPDLRTTPDRYNPWISWIAVLAIMVVTLLAWGFWPYAGRTDLNGSAQITAQPSTTTPPAVVPAQQ</sequence>
<protein>
    <submittedName>
        <fullName evidence="2">Uncharacterized protein</fullName>
    </submittedName>
</protein>